<dbReference type="Pfam" id="PF07802">
    <property type="entry name" value="GCK"/>
    <property type="match status" value="1"/>
</dbReference>
<dbReference type="EnsemblPlants" id="TuG1812G0300005431.01.T01">
    <property type="protein sequence ID" value="TuG1812G0300005431.01.T01.cds293034"/>
    <property type="gene ID" value="TuG1812G0300005431.01"/>
</dbReference>
<feature type="domain" description="GCK" evidence="2">
    <location>
        <begin position="55"/>
        <end position="129"/>
    </location>
</feature>
<dbReference type="AlphaFoldDB" id="A0A8R7PXU3"/>
<keyword evidence="4" id="KW-1185">Reference proteome</keyword>
<dbReference type="InterPro" id="IPR012891">
    <property type="entry name" value="GCK_dom"/>
</dbReference>
<feature type="compositionally biased region" description="Basic and acidic residues" evidence="1">
    <location>
        <begin position="17"/>
        <end position="31"/>
    </location>
</feature>
<feature type="region of interest" description="Disordered" evidence="1">
    <location>
        <begin position="1"/>
        <end position="31"/>
    </location>
</feature>
<dbReference type="Gene3D" id="1.10.287.2900">
    <property type="match status" value="1"/>
</dbReference>
<proteinExistence type="predicted"/>
<name>A0A8R7PXU3_TRIUA</name>
<protein>
    <recommendedName>
        <fullName evidence="2">GCK domain-containing protein</fullName>
    </recommendedName>
</protein>
<reference evidence="3" key="3">
    <citation type="submission" date="2022-06" db="UniProtKB">
        <authorList>
            <consortium name="EnsemblPlants"/>
        </authorList>
    </citation>
    <scope>IDENTIFICATION</scope>
</reference>
<dbReference type="Proteomes" id="UP000015106">
    <property type="component" value="Chromosome 3"/>
</dbReference>
<evidence type="ECO:0000313" key="3">
    <source>
        <dbReference type="EnsemblPlants" id="TuG1812G0300005431.01.T01.cds293034"/>
    </source>
</evidence>
<accession>A0A8R7PXU3</accession>
<feature type="region of interest" description="Disordered" evidence="1">
    <location>
        <begin position="133"/>
        <end position="156"/>
    </location>
</feature>
<dbReference type="Gramene" id="TuG1812G0300005431.01.T01">
    <property type="protein sequence ID" value="TuG1812G0300005431.01.T01.cds293034"/>
    <property type="gene ID" value="TuG1812G0300005431.01"/>
</dbReference>
<organism evidence="3 4">
    <name type="scientific">Triticum urartu</name>
    <name type="common">Red wild einkorn</name>
    <name type="synonym">Crithodium urartu</name>
    <dbReference type="NCBI Taxonomy" id="4572"/>
    <lineage>
        <taxon>Eukaryota</taxon>
        <taxon>Viridiplantae</taxon>
        <taxon>Streptophyta</taxon>
        <taxon>Embryophyta</taxon>
        <taxon>Tracheophyta</taxon>
        <taxon>Spermatophyta</taxon>
        <taxon>Magnoliopsida</taxon>
        <taxon>Liliopsida</taxon>
        <taxon>Poales</taxon>
        <taxon>Poaceae</taxon>
        <taxon>BOP clade</taxon>
        <taxon>Pooideae</taxon>
        <taxon>Triticodae</taxon>
        <taxon>Triticeae</taxon>
        <taxon>Triticinae</taxon>
        <taxon>Triticum</taxon>
    </lineage>
</organism>
<sequence>MSSAASEIDPSVAPHIVVEESSRAGGSREEALPEAAAVEAVVDTEAEPADGEEEGECGLCLYMEAGGCKEAFVSWMECVQAPEKAGSDMVDRCSQAITDLKKCMDAHADYYAPVLQAEQTVSDQAEAAIAAATADASKNKGEESALSPDTDETKMEEALVVSAATAADEKDVVVGQEATSSTAAEWVKKEEAIVEKAESLSLGN</sequence>
<dbReference type="SMART" id="SM01227">
    <property type="entry name" value="GCK"/>
    <property type="match status" value="1"/>
</dbReference>
<reference evidence="4" key="1">
    <citation type="journal article" date="2013" name="Nature">
        <title>Draft genome of the wheat A-genome progenitor Triticum urartu.</title>
        <authorList>
            <person name="Ling H.Q."/>
            <person name="Zhao S."/>
            <person name="Liu D."/>
            <person name="Wang J."/>
            <person name="Sun H."/>
            <person name="Zhang C."/>
            <person name="Fan H."/>
            <person name="Li D."/>
            <person name="Dong L."/>
            <person name="Tao Y."/>
            <person name="Gao C."/>
            <person name="Wu H."/>
            <person name="Li Y."/>
            <person name="Cui Y."/>
            <person name="Guo X."/>
            <person name="Zheng S."/>
            <person name="Wang B."/>
            <person name="Yu K."/>
            <person name="Liang Q."/>
            <person name="Yang W."/>
            <person name="Lou X."/>
            <person name="Chen J."/>
            <person name="Feng M."/>
            <person name="Jian J."/>
            <person name="Zhang X."/>
            <person name="Luo G."/>
            <person name="Jiang Y."/>
            <person name="Liu J."/>
            <person name="Wang Z."/>
            <person name="Sha Y."/>
            <person name="Zhang B."/>
            <person name="Wu H."/>
            <person name="Tang D."/>
            <person name="Shen Q."/>
            <person name="Xue P."/>
            <person name="Zou S."/>
            <person name="Wang X."/>
            <person name="Liu X."/>
            <person name="Wang F."/>
            <person name="Yang Y."/>
            <person name="An X."/>
            <person name="Dong Z."/>
            <person name="Zhang K."/>
            <person name="Zhang X."/>
            <person name="Luo M.C."/>
            <person name="Dvorak J."/>
            <person name="Tong Y."/>
            <person name="Wang J."/>
            <person name="Yang H."/>
            <person name="Li Z."/>
            <person name="Wang D."/>
            <person name="Zhang A."/>
            <person name="Wang J."/>
        </authorList>
    </citation>
    <scope>NUCLEOTIDE SEQUENCE</scope>
    <source>
        <strain evidence="4">cv. G1812</strain>
    </source>
</reference>
<dbReference type="PANTHER" id="PTHR34357">
    <property type="entry name" value="F7A19.14 PROTEIN-RELATED"/>
    <property type="match status" value="1"/>
</dbReference>
<reference evidence="3" key="2">
    <citation type="submission" date="2018-03" db="EMBL/GenBank/DDBJ databases">
        <title>The Triticum urartu genome reveals the dynamic nature of wheat genome evolution.</title>
        <authorList>
            <person name="Ling H."/>
            <person name="Ma B."/>
            <person name="Shi X."/>
            <person name="Liu H."/>
            <person name="Dong L."/>
            <person name="Sun H."/>
            <person name="Cao Y."/>
            <person name="Gao Q."/>
            <person name="Zheng S."/>
            <person name="Li Y."/>
            <person name="Yu Y."/>
            <person name="Du H."/>
            <person name="Qi M."/>
            <person name="Li Y."/>
            <person name="Yu H."/>
            <person name="Cui Y."/>
            <person name="Wang N."/>
            <person name="Chen C."/>
            <person name="Wu H."/>
            <person name="Zhao Y."/>
            <person name="Zhang J."/>
            <person name="Li Y."/>
            <person name="Zhou W."/>
            <person name="Zhang B."/>
            <person name="Hu W."/>
            <person name="Eijk M."/>
            <person name="Tang J."/>
            <person name="Witsenboer H."/>
            <person name="Zhao S."/>
            <person name="Li Z."/>
            <person name="Zhang A."/>
            <person name="Wang D."/>
            <person name="Liang C."/>
        </authorList>
    </citation>
    <scope>NUCLEOTIDE SEQUENCE [LARGE SCALE GENOMIC DNA]</scope>
    <source>
        <strain evidence="3">cv. G1812</strain>
    </source>
</reference>
<dbReference type="PANTHER" id="PTHR34357:SF2">
    <property type="entry name" value="F26F24.3-RELATED"/>
    <property type="match status" value="1"/>
</dbReference>
<evidence type="ECO:0000256" key="1">
    <source>
        <dbReference type="SAM" id="MobiDB-lite"/>
    </source>
</evidence>
<evidence type="ECO:0000259" key="2">
    <source>
        <dbReference type="SMART" id="SM01227"/>
    </source>
</evidence>
<evidence type="ECO:0000313" key="4">
    <source>
        <dbReference type="Proteomes" id="UP000015106"/>
    </source>
</evidence>